<name>A0A1W1UT68_9PAST</name>
<dbReference type="InterPro" id="IPR043129">
    <property type="entry name" value="ATPase_NBD"/>
</dbReference>
<protein>
    <submittedName>
        <fullName evidence="1">Sugar kinase of the NBD/HSP70 family, may contain an N-terminal HTH domain</fullName>
    </submittedName>
</protein>
<dbReference type="PANTHER" id="PTHR18964">
    <property type="entry name" value="ROK (REPRESSOR, ORF, KINASE) FAMILY"/>
    <property type="match status" value="1"/>
</dbReference>
<sequence>MNKVNTPLDIKQGNYHKIYQLFFTHDKLSKPEIAQLLNLSLPTVVNNISGLESEGKIRVQGFNKSQGGRPATAYQLIDDAFIAIGVEIQQKRVKTLAVNLKGNVIAVEENMLAFADSDEYTVKLCRLINQFIDGLGYAERQILGIGISIQAITSKDGTAVLYGKVVPCERFNIERLQPYLTYPLMLYHDVKCAAKAELWQVKHIDNAIYVSISEHLGGAIILHNQIDLGKNGYSGALEHLQLSSTGKRCYCGRVGCMETYCSLDALLRSEDEINDFFQRLREQENTALERWHLFLDKLAQGLTHVYLLLERDIILGGEISEYLIAADLVLLKDKIKALAPFPLDNHFIRIAAVRKNASAIGAALPFVLNYLAWNEN</sequence>
<dbReference type="SUPFAM" id="SSF53067">
    <property type="entry name" value="Actin-like ATPase domain"/>
    <property type="match status" value="2"/>
</dbReference>
<organism evidence="1 2">
    <name type="scientific">Pasteurella testudinis DSM 23072</name>
    <dbReference type="NCBI Taxonomy" id="1122938"/>
    <lineage>
        <taxon>Bacteria</taxon>
        <taxon>Pseudomonadati</taxon>
        <taxon>Pseudomonadota</taxon>
        <taxon>Gammaproteobacteria</taxon>
        <taxon>Pasteurellales</taxon>
        <taxon>Pasteurellaceae</taxon>
        <taxon>Pasteurella</taxon>
    </lineage>
</organism>
<reference evidence="2" key="1">
    <citation type="submission" date="2017-04" db="EMBL/GenBank/DDBJ databases">
        <authorList>
            <person name="Varghese N."/>
            <person name="Submissions S."/>
        </authorList>
    </citation>
    <scope>NUCLEOTIDE SEQUENCE [LARGE SCALE GENOMIC DNA]</scope>
    <source>
        <strain evidence="2">DSM 23072</strain>
    </source>
</reference>
<proteinExistence type="predicted"/>
<dbReference type="Gene3D" id="3.30.420.40">
    <property type="match status" value="2"/>
</dbReference>
<dbReference type="RefSeq" id="WP_084256928.1">
    <property type="nucleotide sequence ID" value="NZ_FWWV01000013.1"/>
</dbReference>
<dbReference type="Pfam" id="PF00480">
    <property type="entry name" value="ROK"/>
    <property type="match status" value="1"/>
</dbReference>
<dbReference type="SUPFAM" id="SSF46785">
    <property type="entry name" value="Winged helix' DNA-binding domain"/>
    <property type="match status" value="1"/>
</dbReference>
<keyword evidence="2" id="KW-1185">Reference proteome</keyword>
<accession>A0A1W1UT68</accession>
<dbReference type="GO" id="GO:0016301">
    <property type="term" value="F:kinase activity"/>
    <property type="evidence" value="ECO:0007669"/>
    <property type="project" value="UniProtKB-KW"/>
</dbReference>
<dbReference type="Gene3D" id="1.10.10.10">
    <property type="entry name" value="Winged helix-like DNA-binding domain superfamily/Winged helix DNA-binding domain"/>
    <property type="match status" value="1"/>
</dbReference>
<dbReference type="STRING" id="1122938.SAMN05660772_00807"/>
<gene>
    <name evidence="1" type="ORF">SAMN05660772_00807</name>
</gene>
<dbReference type="InterPro" id="IPR036388">
    <property type="entry name" value="WH-like_DNA-bd_sf"/>
</dbReference>
<dbReference type="AlphaFoldDB" id="A0A1W1UT68"/>
<dbReference type="InterPro" id="IPR000600">
    <property type="entry name" value="ROK"/>
</dbReference>
<dbReference type="PANTHER" id="PTHR18964:SF110">
    <property type="entry name" value="TRANSCRIPTIONAL REGULATOR, XYLR-RELATED"/>
    <property type="match status" value="1"/>
</dbReference>
<dbReference type="Proteomes" id="UP000192408">
    <property type="component" value="Unassembled WGS sequence"/>
</dbReference>
<evidence type="ECO:0000313" key="1">
    <source>
        <dbReference type="EMBL" id="SMB84240.1"/>
    </source>
</evidence>
<evidence type="ECO:0000313" key="2">
    <source>
        <dbReference type="Proteomes" id="UP000192408"/>
    </source>
</evidence>
<dbReference type="InterPro" id="IPR036390">
    <property type="entry name" value="WH_DNA-bd_sf"/>
</dbReference>
<keyword evidence="1" id="KW-0808">Transferase</keyword>
<dbReference type="EMBL" id="FWWV01000013">
    <property type="protein sequence ID" value="SMB84240.1"/>
    <property type="molecule type" value="Genomic_DNA"/>
</dbReference>
<keyword evidence="1" id="KW-0418">Kinase</keyword>